<dbReference type="SUPFAM" id="SSF51735">
    <property type="entry name" value="NAD(P)-binding Rossmann-fold domains"/>
    <property type="match status" value="1"/>
</dbReference>
<evidence type="ECO:0000256" key="1">
    <source>
        <dbReference type="ARBA" id="ARBA00022857"/>
    </source>
</evidence>
<organism evidence="3 4">
    <name type="scientific">Actinacidiphila oryziradicis</name>
    <dbReference type="NCBI Taxonomy" id="2571141"/>
    <lineage>
        <taxon>Bacteria</taxon>
        <taxon>Bacillati</taxon>
        <taxon>Actinomycetota</taxon>
        <taxon>Actinomycetes</taxon>
        <taxon>Kitasatosporales</taxon>
        <taxon>Streptomycetaceae</taxon>
        <taxon>Actinacidiphila</taxon>
    </lineage>
</organism>
<dbReference type="PANTHER" id="PTHR44154">
    <property type="entry name" value="QUINONE OXIDOREDUCTASE"/>
    <property type="match status" value="1"/>
</dbReference>
<dbReference type="OrthoDB" id="3613651at2"/>
<dbReference type="InterPro" id="IPR036291">
    <property type="entry name" value="NAD(P)-bd_dom_sf"/>
</dbReference>
<evidence type="ECO:0008006" key="5">
    <source>
        <dbReference type="Google" id="ProtNLM"/>
    </source>
</evidence>
<evidence type="ECO:0000313" key="4">
    <source>
        <dbReference type="Proteomes" id="UP000305778"/>
    </source>
</evidence>
<dbReference type="RefSeq" id="WP_136729534.1">
    <property type="nucleotide sequence ID" value="NZ_SUMC01000088.1"/>
</dbReference>
<name>A0A4U0RZN4_9ACTN</name>
<comment type="caution">
    <text evidence="3">The sequence shown here is derived from an EMBL/GenBank/DDBJ whole genome shotgun (WGS) entry which is preliminary data.</text>
</comment>
<dbReference type="AlphaFoldDB" id="A0A4U0RZN4"/>
<dbReference type="Proteomes" id="UP000305778">
    <property type="component" value="Unassembled WGS sequence"/>
</dbReference>
<keyword evidence="1" id="KW-0521">NADP</keyword>
<feature type="region of interest" description="Disordered" evidence="2">
    <location>
        <begin position="79"/>
        <end position="102"/>
    </location>
</feature>
<reference evidence="3 4" key="1">
    <citation type="submission" date="2019-04" db="EMBL/GenBank/DDBJ databases">
        <title>Streptomyces oryziradicis sp. nov., a novel actinomycete isolated from rhizosphere soil of rice (Oryza sativa L.).</title>
        <authorList>
            <person name="Li C."/>
        </authorList>
    </citation>
    <scope>NUCLEOTIDE SEQUENCE [LARGE SCALE GENOMIC DNA]</scope>
    <source>
        <strain evidence="3 4">NEAU-C40</strain>
    </source>
</reference>
<keyword evidence="4" id="KW-1185">Reference proteome</keyword>
<evidence type="ECO:0000313" key="3">
    <source>
        <dbReference type="EMBL" id="TKA00271.1"/>
    </source>
</evidence>
<accession>A0A4U0RZN4</accession>
<protein>
    <recommendedName>
        <fullName evidence="5">Alcohol dehydrogenase-like C-terminal domain-containing protein</fullName>
    </recommendedName>
</protein>
<proteinExistence type="predicted"/>
<dbReference type="InterPro" id="IPR051603">
    <property type="entry name" value="Zinc-ADH_QOR/CCCR"/>
</dbReference>
<dbReference type="EMBL" id="SUMC01000088">
    <property type="protein sequence ID" value="TKA00271.1"/>
    <property type="molecule type" value="Genomic_DNA"/>
</dbReference>
<dbReference type="PANTHER" id="PTHR44154:SF1">
    <property type="entry name" value="QUINONE OXIDOREDUCTASE"/>
    <property type="match status" value="1"/>
</dbReference>
<evidence type="ECO:0000256" key="2">
    <source>
        <dbReference type="SAM" id="MobiDB-lite"/>
    </source>
</evidence>
<gene>
    <name evidence="3" type="ORF">FCI23_43165</name>
</gene>
<feature type="compositionally biased region" description="Low complexity" evidence="2">
    <location>
        <begin position="87"/>
        <end position="102"/>
    </location>
</feature>
<dbReference type="Gene3D" id="3.90.180.10">
    <property type="entry name" value="Medium-chain alcohol dehydrogenases, catalytic domain"/>
    <property type="match status" value="1"/>
</dbReference>
<sequence length="102" mass="10733">MRAGALIRKPERLDFAEASAMGVNFVVGWLGAVETAQLDKGETIAVFGVCGGVGSAVAQIARVWGARVIGIDRVAPEQAPQRRRSSRAACRSAGSRVRSAPR</sequence>